<organism evidence="6 7">
    <name type="scientific">Giardia muris</name>
    <dbReference type="NCBI Taxonomy" id="5742"/>
    <lineage>
        <taxon>Eukaryota</taxon>
        <taxon>Metamonada</taxon>
        <taxon>Diplomonadida</taxon>
        <taxon>Hexamitidae</taxon>
        <taxon>Giardiinae</taxon>
        <taxon>Giardia</taxon>
    </lineage>
</organism>
<evidence type="ECO:0000256" key="4">
    <source>
        <dbReference type="SAM" id="SignalP"/>
    </source>
</evidence>
<keyword evidence="2" id="KW-0245">EGF-like domain</keyword>
<dbReference type="Gene3D" id="2.10.25.10">
    <property type="entry name" value="Laminin"/>
    <property type="match status" value="1"/>
</dbReference>
<sequence length="393" mass="41498">MIPLFLLVVVLTSRPPPQSLFMSVGTANLSERCSSKADCVSGLDCLYGACVASDCVIKVSLSSKNGVSLVCAGAGDCNATWDASSNTWSGKCTCWDSNRVAENTTTQSGTTVGICSTCNSGYTAVDWRCVANACMLNSKECSGHGTCASNGKSCACDSGFYQTTLQYNGEAKIACATDTCGNIDNQFMCIDLQTNNVVGQCFGLPDEEYRCLCRPGFRGIRANHQKTGCISWNCFPMDDGRICGPFNGGDCVLEGGKYGCKCLDGFVLTPRGCIPSGCAPTEHGIPCLGAGSCRLDSGSQTWGCNCLQNYEETQKGCISRRCQPSVSGVTCHGHGVCEDNLKCKCDKGYSGIACSTPVWGIVLAVLIPLAAATAVAVAVPLVLRRKRRRIQIE</sequence>
<feature type="chain" id="PRO_5021393343" evidence="4">
    <location>
        <begin position="20"/>
        <end position="393"/>
    </location>
</feature>
<evidence type="ECO:0000256" key="2">
    <source>
        <dbReference type="PROSITE-ProRule" id="PRU00076"/>
    </source>
</evidence>
<evidence type="ECO:0000313" key="6">
    <source>
        <dbReference type="EMBL" id="TNJ30111.1"/>
    </source>
</evidence>
<accession>A0A4Z1TCA6</accession>
<keyword evidence="7" id="KW-1185">Reference proteome</keyword>
<evidence type="ECO:0000256" key="3">
    <source>
        <dbReference type="SAM" id="Phobius"/>
    </source>
</evidence>
<dbReference type="PROSITE" id="PS50026">
    <property type="entry name" value="EGF_3"/>
    <property type="match status" value="1"/>
</dbReference>
<feature type="disulfide bond" evidence="2">
    <location>
        <begin position="345"/>
        <end position="354"/>
    </location>
</feature>
<feature type="transmembrane region" description="Helical" evidence="3">
    <location>
        <begin position="358"/>
        <end position="383"/>
    </location>
</feature>
<dbReference type="AlphaFoldDB" id="A0A4Z1TCA6"/>
<keyword evidence="3" id="KW-1133">Transmembrane helix</keyword>
<dbReference type="Proteomes" id="UP000315496">
    <property type="component" value="Chromosome 1"/>
</dbReference>
<evidence type="ECO:0000256" key="1">
    <source>
        <dbReference type="ARBA" id="ARBA00023157"/>
    </source>
</evidence>
<dbReference type="Pfam" id="PF07974">
    <property type="entry name" value="EGF_2"/>
    <property type="match status" value="2"/>
</dbReference>
<keyword evidence="4" id="KW-0732">Signal</keyword>
<comment type="caution">
    <text evidence="2">Lacks conserved residue(s) required for the propagation of feature annotation.</text>
</comment>
<dbReference type="InterPro" id="IPR013111">
    <property type="entry name" value="EGF_extracell"/>
</dbReference>
<dbReference type="SMART" id="SM00181">
    <property type="entry name" value="EGF"/>
    <property type="match status" value="5"/>
</dbReference>
<gene>
    <name evidence="6" type="ORF">GMRT_11088</name>
</gene>
<reference evidence="6 7" key="1">
    <citation type="submission" date="2019-05" db="EMBL/GenBank/DDBJ databases">
        <title>The compact genome of Giardia muris reveals important steps in the evolution of intestinal protozoan parasites.</title>
        <authorList>
            <person name="Xu F."/>
            <person name="Jimenez-Gonzalez A."/>
            <person name="Einarsson E."/>
            <person name="Astvaldsson A."/>
            <person name="Peirasmaki D."/>
            <person name="Eckmann L."/>
            <person name="Andersson J.O."/>
            <person name="Svard S.G."/>
            <person name="Jerlstrom-Hultqvist J."/>
        </authorList>
    </citation>
    <scope>NUCLEOTIDE SEQUENCE [LARGE SCALE GENOMIC DNA]</scope>
    <source>
        <strain evidence="6 7">Roberts-Thomson</strain>
    </source>
</reference>
<feature type="domain" description="EGF-like" evidence="5">
    <location>
        <begin position="318"/>
        <end position="355"/>
    </location>
</feature>
<comment type="caution">
    <text evidence="6">The sequence shown here is derived from an EMBL/GenBank/DDBJ whole genome shotgun (WGS) entry which is preliminary data.</text>
</comment>
<proteinExistence type="predicted"/>
<evidence type="ECO:0000259" key="5">
    <source>
        <dbReference type="PROSITE" id="PS50026"/>
    </source>
</evidence>
<protein>
    <submittedName>
        <fullName evidence="6">High cysteine membrane protein</fullName>
    </submittedName>
</protein>
<dbReference type="InterPro" id="IPR000742">
    <property type="entry name" value="EGF"/>
</dbReference>
<dbReference type="OrthoDB" id="10045365at2759"/>
<evidence type="ECO:0000313" key="7">
    <source>
        <dbReference type="Proteomes" id="UP000315496"/>
    </source>
</evidence>
<keyword evidence="3" id="KW-0472">Membrane</keyword>
<keyword evidence="1 2" id="KW-1015">Disulfide bond</keyword>
<dbReference type="VEuPathDB" id="GiardiaDB:GMRT_11088"/>
<dbReference type="PROSITE" id="PS01186">
    <property type="entry name" value="EGF_2"/>
    <property type="match status" value="1"/>
</dbReference>
<name>A0A4Z1TCA6_GIAMU</name>
<keyword evidence="3" id="KW-0812">Transmembrane</keyword>
<dbReference type="EMBL" id="VDLU01000001">
    <property type="protein sequence ID" value="TNJ30111.1"/>
    <property type="molecule type" value="Genomic_DNA"/>
</dbReference>
<feature type="signal peptide" evidence="4">
    <location>
        <begin position="1"/>
        <end position="19"/>
    </location>
</feature>
<dbReference type="PROSITE" id="PS00022">
    <property type="entry name" value="EGF_1"/>
    <property type="match status" value="1"/>
</dbReference>